<organism evidence="1 2">
    <name type="scientific">Oesophagostomum dentatum</name>
    <name type="common">Nodular worm</name>
    <dbReference type="NCBI Taxonomy" id="61180"/>
    <lineage>
        <taxon>Eukaryota</taxon>
        <taxon>Metazoa</taxon>
        <taxon>Ecdysozoa</taxon>
        <taxon>Nematoda</taxon>
        <taxon>Chromadorea</taxon>
        <taxon>Rhabditida</taxon>
        <taxon>Rhabditina</taxon>
        <taxon>Rhabditomorpha</taxon>
        <taxon>Strongyloidea</taxon>
        <taxon>Strongylidae</taxon>
        <taxon>Oesophagostomum</taxon>
    </lineage>
</organism>
<keyword evidence="2" id="KW-1185">Reference proteome</keyword>
<sequence length="87" mass="9997">MVLQEPFRMAKLVLFWINSKVKEAIFGVLEKSTSTNSANCTYSVVIELLLNKVENLCVYVLKLLCLHSYWTLFLANKFLIQGIGRIK</sequence>
<accession>A0A0B1SRV0</accession>
<reference evidence="1 2" key="1">
    <citation type="submission" date="2014-03" db="EMBL/GenBank/DDBJ databases">
        <title>Draft genome of the hookworm Oesophagostomum dentatum.</title>
        <authorList>
            <person name="Mitreva M."/>
        </authorList>
    </citation>
    <scope>NUCLEOTIDE SEQUENCE [LARGE SCALE GENOMIC DNA]</scope>
    <source>
        <strain evidence="1 2">OD-Hann</strain>
    </source>
</reference>
<dbReference type="EMBL" id="KN561075">
    <property type="protein sequence ID" value="KHJ86247.1"/>
    <property type="molecule type" value="Genomic_DNA"/>
</dbReference>
<proteinExistence type="predicted"/>
<protein>
    <submittedName>
        <fullName evidence="1">Uncharacterized protein</fullName>
    </submittedName>
</protein>
<dbReference type="Proteomes" id="UP000053660">
    <property type="component" value="Unassembled WGS sequence"/>
</dbReference>
<dbReference type="AlphaFoldDB" id="A0A0B1SRV0"/>
<name>A0A0B1SRV0_OESDE</name>
<evidence type="ECO:0000313" key="2">
    <source>
        <dbReference type="Proteomes" id="UP000053660"/>
    </source>
</evidence>
<gene>
    <name evidence="1" type="ORF">OESDEN_14008</name>
</gene>
<evidence type="ECO:0000313" key="1">
    <source>
        <dbReference type="EMBL" id="KHJ86247.1"/>
    </source>
</evidence>